<evidence type="ECO:0000313" key="1">
    <source>
        <dbReference type="EMBL" id="EEC89197.1"/>
    </source>
</evidence>
<dbReference type="AlphaFoldDB" id="B7CDE2"/>
<dbReference type="RefSeq" id="WP_003866003.1">
    <property type="nucleotide sequence ID" value="NZ_DS996848.1"/>
</dbReference>
<comment type="caution">
    <text evidence="1">The sequence shown here is derived from an EMBL/GenBank/DDBJ whole genome shotgun (WGS) entry which is preliminary data.</text>
</comment>
<organism evidence="1 2">
    <name type="scientific">Holdemanella biformis DSM 3989</name>
    <dbReference type="NCBI Taxonomy" id="518637"/>
    <lineage>
        <taxon>Bacteria</taxon>
        <taxon>Bacillati</taxon>
        <taxon>Bacillota</taxon>
        <taxon>Erysipelotrichia</taxon>
        <taxon>Erysipelotrichales</taxon>
        <taxon>Erysipelotrichaceae</taxon>
        <taxon>Holdemanella</taxon>
    </lineage>
</organism>
<dbReference type="HOGENOM" id="CLU_3252575_0_0_9"/>
<reference evidence="1 2" key="1">
    <citation type="submission" date="2008-10" db="EMBL/GenBank/DDBJ databases">
        <authorList>
            <person name="Fulton L."/>
            <person name="Clifton S."/>
            <person name="Fulton B."/>
            <person name="Xu J."/>
            <person name="Minx P."/>
            <person name="Pepin K.H."/>
            <person name="Johnson M."/>
            <person name="Bhonagiri V."/>
            <person name="Nash W.E."/>
            <person name="Mardis E.R."/>
            <person name="Wilson R.K."/>
        </authorList>
    </citation>
    <scope>NUCLEOTIDE SEQUENCE [LARGE SCALE GENOMIC DNA]</scope>
    <source>
        <strain evidence="1 2">DSM 3989</strain>
    </source>
</reference>
<accession>B7CDE2</accession>
<proteinExistence type="predicted"/>
<name>B7CDE2_9FIRM</name>
<reference evidence="1 2" key="2">
    <citation type="submission" date="2008-11" db="EMBL/GenBank/DDBJ databases">
        <title>Draft genome sequence of Eubacterium biforme (DSM 3989).</title>
        <authorList>
            <person name="Sudarsanam P."/>
            <person name="Ley R."/>
            <person name="Guruge J."/>
            <person name="Turnbaugh P.J."/>
            <person name="Mahowald M."/>
            <person name="Liep D."/>
            <person name="Gordon J."/>
        </authorList>
    </citation>
    <scope>NUCLEOTIDE SEQUENCE [LARGE SCALE GENOMIC DNA]</scope>
    <source>
        <strain evidence="1 2">DSM 3989</strain>
    </source>
</reference>
<evidence type="ECO:0000313" key="2">
    <source>
        <dbReference type="Proteomes" id="UP000004315"/>
    </source>
</evidence>
<sequence>MIVSEYPNEICEALSDTLESGVTRVDATGGYSKRLKSIVYFV</sequence>
<gene>
    <name evidence="1" type="ORF">EUBIFOR_02225</name>
</gene>
<protein>
    <submittedName>
        <fullName evidence="1">Uncharacterized protein</fullName>
    </submittedName>
</protein>
<dbReference type="Proteomes" id="UP000004315">
    <property type="component" value="Unassembled WGS sequence"/>
</dbReference>
<keyword evidence="2" id="KW-1185">Reference proteome</keyword>
<dbReference type="Gene3D" id="3.30.70.120">
    <property type="match status" value="1"/>
</dbReference>
<dbReference type="EMBL" id="ABYT01000114">
    <property type="protein sequence ID" value="EEC89197.1"/>
    <property type="molecule type" value="Genomic_DNA"/>
</dbReference>
<dbReference type="InterPro" id="IPR015867">
    <property type="entry name" value="N-reg_PII/ATP_PRibTrfase_C"/>
</dbReference>